<dbReference type="RefSeq" id="XP_056477673.1">
    <property type="nucleotide sequence ID" value="XM_056614701.1"/>
</dbReference>
<dbReference type="PANTHER" id="PTHR48419">
    <property type="entry name" value="SULFOTRANSFERASE DOMAIN-CONTAINING PROTEIN"/>
    <property type="match status" value="1"/>
</dbReference>
<gene>
    <name evidence="1" type="ORF">N7532_002207</name>
</gene>
<dbReference type="InterPro" id="IPR027417">
    <property type="entry name" value="P-loop_NTPase"/>
</dbReference>
<name>A0A9W9KLA5_9EURO</name>
<dbReference type="Proteomes" id="UP001149074">
    <property type="component" value="Unassembled WGS sequence"/>
</dbReference>
<reference evidence="1" key="2">
    <citation type="journal article" date="2023" name="IMA Fungus">
        <title>Comparative genomic study of the Penicillium genus elucidates a diverse pangenome and 15 lateral gene transfer events.</title>
        <authorList>
            <person name="Petersen C."/>
            <person name="Sorensen T."/>
            <person name="Nielsen M.R."/>
            <person name="Sondergaard T.E."/>
            <person name="Sorensen J.L."/>
            <person name="Fitzpatrick D.A."/>
            <person name="Frisvad J.C."/>
            <person name="Nielsen K.L."/>
        </authorList>
    </citation>
    <scope>NUCLEOTIDE SEQUENCE</scope>
    <source>
        <strain evidence="1">IBT 30761</strain>
    </source>
</reference>
<dbReference type="Gene3D" id="3.40.50.300">
    <property type="entry name" value="P-loop containing nucleotide triphosphate hydrolases"/>
    <property type="match status" value="1"/>
</dbReference>
<sequence length="356" mass="40305">MTVTNESNGTPAGRRLLFISVPRTASNLLLRIVNIPKQPNLHTTPKGGYFFYPAFIESTQNGSLVDKPADQWTAEDINAVKTSSQACLDSLEEYSSRAAQNNQLMFTKEHAYWMFSPATRRKFITGLHDDKFFEAFRVNTPEKYGPKKYSRSNETMFSDEYLRSWQMVFIIRHPALAWPSMYRAMLKLGESGVIDEDGVKGASVANMTFHWTRLLHDWCLEQLDVPVSAPVVDAHDLIHHPEIVLQLCEQTGLDKSVVQFEWADKSEKKSLHWACHNSNADPDEVKLHQQAAGVMLSTLESSAGIIKDKAPETIDIAAEAAKWRGEFGEDVGTLIERCVRDSMSDYEYLKARRITV</sequence>
<dbReference type="AlphaFoldDB" id="A0A9W9KLA5"/>
<dbReference type="PANTHER" id="PTHR48419:SF1">
    <property type="entry name" value="SULFOTRANSFERASE DOMAIN-CONTAINING PROTEIN"/>
    <property type="match status" value="1"/>
</dbReference>
<evidence type="ECO:0000313" key="1">
    <source>
        <dbReference type="EMBL" id="KAJ5109562.1"/>
    </source>
</evidence>
<protein>
    <recommendedName>
        <fullName evidence="3">Sulfotransferase family protein</fullName>
    </recommendedName>
</protein>
<dbReference type="GeneID" id="81353680"/>
<evidence type="ECO:0000313" key="2">
    <source>
        <dbReference type="Proteomes" id="UP001149074"/>
    </source>
</evidence>
<evidence type="ECO:0008006" key="3">
    <source>
        <dbReference type="Google" id="ProtNLM"/>
    </source>
</evidence>
<comment type="caution">
    <text evidence="1">The sequence shown here is derived from an EMBL/GenBank/DDBJ whole genome shotgun (WGS) entry which is preliminary data.</text>
</comment>
<dbReference type="InterPro" id="IPR053226">
    <property type="entry name" value="Pyrrolopyrazine_biosynth_F"/>
</dbReference>
<organism evidence="1 2">
    <name type="scientific">Penicillium argentinense</name>
    <dbReference type="NCBI Taxonomy" id="1131581"/>
    <lineage>
        <taxon>Eukaryota</taxon>
        <taxon>Fungi</taxon>
        <taxon>Dikarya</taxon>
        <taxon>Ascomycota</taxon>
        <taxon>Pezizomycotina</taxon>
        <taxon>Eurotiomycetes</taxon>
        <taxon>Eurotiomycetidae</taxon>
        <taxon>Eurotiales</taxon>
        <taxon>Aspergillaceae</taxon>
        <taxon>Penicillium</taxon>
    </lineage>
</organism>
<proteinExistence type="predicted"/>
<dbReference type="SUPFAM" id="SSF52540">
    <property type="entry name" value="P-loop containing nucleoside triphosphate hydrolases"/>
    <property type="match status" value="1"/>
</dbReference>
<reference evidence="1" key="1">
    <citation type="submission" date="2022-11" db="EMBL/GenBank/DDBJ databases">
        <authorList>
            <person name="Petersen C."/>
        </authorList>
    </citation>
    <scope>NUCLEOTIDE SEQUENCE</scope>
    <source>
        <strain evidence="1">IBT 30761</strain>
    </source>
</reference>
<dbReference type="EMBL" id="JAPQKI010000003">
    <property type="protein sequence ID" value="KAJ5109562.1"/>
    <property type="molecule type" value="Genomic_DNA"/>
</dbReference>
<dbReference type="OrthoDB" id="3650366at2759"/>
<keyword evidence="2" id="KW-1185">Reference proteome</keyword>
<accession>A0A9W9KLA5</accession>